<reference evidence="1" key="1">
    <citation type="journal article" date="2020" name="Nature">
        <title>Giant virus diversity and host interactions through global metagenomics.</title>
        <authorList>
            <person name="Schulz F."/>
            <person name="Roux S."/>
            <person name="Paez-Espino D."/>
            <person name="Jungbluth S."/>
            <person name="Walsh D.A."/>
            <person name="Denef V.J."/>
            <person name="McMahon K.D."/>
            <person name="Konstantinidis K.T."/>
            <person name="Eloe-Fadrosh E.A."/>
            <person name="Kyrpides N.C."/>
            <person name="Woyke T."/>
        </authorList>
    </citation>
    <scope>NUCLEOTIDE SEQUENCE</scope>
    <source>
        <strain evidence="1">GVMAG-M-3300009180-45</strain>
    </source>
</reference>
<name>A0A6C0F445_9ZZZZ</name>
<proteinExistence type="predicted"/>
<organism evidence="1">
    <name type="scientific">viral metagenome</name>
    <dbReference type="NCBI Taxonomy" id="1070528"/>
    <lineage>
        <taxon>unclassified sequences</taxon>
        <taxon>metagenomes</taxon>
        <taxon>organismal metagenomes</taxon>
    </lineage>
</organism>
<protein>
    <submittedName>
        <fullName evidence="1">Uncharacterized protein</fullName>
    </submittedName>
</protein>
<dbReference type="AlphaFoldDB" id="A0A6C0F445"/>
<evidence type="ECO:0000313" key="1">
    <source>
        <dbReference type="EMBL" id="QHT35403.1"/>
    </source>
</evidence>
<accession>A0A6C0F445</accession>
<dbReference type="EMBL" id="MN739021">
    <property type="protein sequence ID" value="QHT35403.1"/>
    <property type="molecule type" value="Genomic_DNA"/>
</dbReference>
<sequence length="95" mass="10714">MDERVCCDTILRVVRLAPACYLVYDVLVLNGTRIHDSLTFAQRQERIAELLELFHFPDLVALIPVADAPVGTHIRGYEQYDGNPGTIGVYLPKEE</sequence>